<name>A0AAV5WE04_9BILA</name>
<feature type="non-terminal residue" evidence="1">
    <location>
        <position position="1"/>
    </location>
</feature>
<dbReference type="EMBL" id="BTSY01000005">
    <property type="protein sequence ID" value="GMT28870.1"/>
    <property type="molecule type" value="Genomic_DNA"/>
</dbReference>
<organism evidence="1 2">
    <name type="scientific">Pristionchus fissidentatus</name>
    <dbReference type="NCBI Taxonomy" id="1538716"/>
    <lineage>
        <taxon>Eukaryota</taxon>
        <taxon>Metazoa</taxon>
        <taxon>Ecdysozoa</taxon>
        <taxon>Nematoda</taxon>
        <taxon>Chromadorea</taxon>
        <taxon>Rhabditida</taxon>
        <taxon>Rhabditina</taxon>
        <taxon>Diplogasteromorpha</taxon>
        <taxon>Diplogasteroidea</taxon>
        <taxon>Neodiplogasteridae</taxon>
        <taxon>Pristionchus</taxon>
    </lineage>
</organism>
<evidence type="ECO:0000313" key="2">
    <source>
        <dbReference type="Proteomes" id="UP001432322"/>
    </source>
</evidence>
<protein>
    <submittedName>
        <fullName evidence="1">Uncharacterized protein</fullName>
    </submittedName>
</protein>
<gene>
    <name evidence="1" type="ORF">PFISCL1PPCAC_20167</name>
</gene>
<dbReference type="AlphaFoldDB" id="A0AAV5WE04"/>
<sequence>FRAVFQPRKSIDHRLIDFYFGSKDEKLWAAEIDEFVRNSGSQDVICGDGKLVKIPSELTIDASTLPYLREILKDSPKQIKFDETIFANGFNEVQDLMSLLRQLKTRELLLWESRFEECGIFNQE</sequence>
<comment type="caution">
    <text evidence="1">The sequence shown here is derived from an EMBL/GenBank/DDBJ whole genome shotgun (WGS) entry which is preliminary data.</text>
</comment>
<dbReference type="Proteomes" id="UP001432322">
    <property type="component" value="Unassembled WGS sequence"/>
</dbReference>
<accession>A0AAV5WE04</accession>
<keyword evidence="2" id="KW-1185">Reference proteome</keyword>
<reference evidence="1" key="1">
    <citation type="submission" date="2023-10" db="EMBL/GenBank/DDBJ databases">
        <title>Genome assembly of Pristionchus species.</title>
        <authorList>
            <person name="Yoshida K."/>
            <person name="Sommer R.J."/>
        </authorList>
    </citation>
    <scope>NUCLEOTIDE SEQUENCE</scope>
    <source>
        <strain evidence="1">RS5133</strain>
    </source>
</reference>
<feature type="non-terminal residue" evidence="1">
    <location>
        <position position="124"/>
    </location>
</feature>
<evidence type="ECO:0000313" key="1">
    <source>
        <dbReference type="EMBL" id="GMT28870.1"/>
    </source>
</evidence>
<proteinExistence type="predicted"/>